<evidence type="ECO:0000313" key="2">
    <source>
        <dbReference type="Proteomes" id="UP001290455"/>
    </source>
</evidence>
<dbReference type="Proteomes" id="UP001290455">
    <property type="component" value="Unassembled WGS sequence"/>
</dbReference>
<sequence length="257" mass="29404">MVHKIGKLEQSVLFLQDDRTKNYFPETVEYRKEKLEDFIKEYPFIYVKHDSSGQGRGVFRISKSKQKGLYHIDGYTFFGVEVKALKSVNEIHKILNPFEKFGRLDPYIIQEGITSTTLAGEPFNIRVHVQKTEEGWIASGMCASYALPEHMEHGVINTTRGTKLISIEELLGDKLGLKGEKFNQMRKKLGDVCISAAMVTDEQYPCLEIGVDIGITPSGHPMIFEINTTPGIKSFYKLNQAMWNHIMDIRRARLKKQ</sequence>
<dbReference type="InterPro" id="IPR026838">
    <property type="entry name" value="YheC/D"/>
</dbReference>
<dbReference type="RefSeq" id="WP_322447292.1">
    <property type="nucleotide sequence ID" value="NZ_JAXOFX010000010.1"/>
</dbReference>
<proteinExistence type="predicted"/>
<dbReference type="SUPFAM" id="SSF56059">
    <property type="entry name" value="Glutathione synthetase ATP-binding domain-like"/>
    <property type="match status" value="1"/>
</dbReference>
<dbReference type="Gene3D" id="3.30.470.20">
    <property type="entry name" value="ATP-grasp fold, B domain"/>
    <property type="match status" value="1"/>
</dbReference>
<keyword evidence="2" id="KW-1185">Reference proteome</keyword>
<organism evidence="1 2">
    <name type="scientific">Robertmurraya mangrovi</name>
    <dbReference type="NCBI Taxonomy" id="3098077"/>
    <lineage>
        <taxon>Bacteria</taxon>
        <taxon>Bacillati</taxon>
        <taxon>Bacillota</taxon>
        <taxon>Bacilli</taxon>
        <taxon>Bacillales</taxon>
        <taxon>Bacillaceae</taxon>
        <taxon>Robertmurraya</taxon>
    </lineage>
</organism>
<gene>
    <name evidence="1" type="ORF">SM124_14830</name>
</gene>
<dbReference type="Pfam" id="PF14398">
    <property type="entry name" value="ATPgrasp_YheCD"/>
    <property type="match status" value="1"/>
</dbReference>
<evidence type="ECO:0000313" key="1">
    <source>
        <dbReference type="EMBL" id="MDZ5472990.1"/>
    </source>
</evidence>
<name>A0ABU5J0V7_9BACI</name>
<comment type="caution">
    <text evidence="1">The sequence shown here is derived from an EMBL/GenBank/DDBJ whole genome shotgun (WGS) entry which is preliminary data.</text>
</comment>
<dbReference type="EMBL" id="JAXOFX010000010">
    <property type="protein sequence ID" value="MDZ5472990.1"/>
    <property type="molecule type" value="Genomic_DNA"/>
</dbReference>
<accession>A0ABU5J0V7</accession>
<reference evidence="1 2" key="1">
    <citation type="submission" date="2023-11" db="EMBL/GenBank/DDBJ databases">
        <title>Bacillus jintuensis, isolated from a mudflat on the Beibu Gulf coast.</title>
        <authorList>
            <person name="Li M."/>
        </authorList>
    </citation>
    <scope>NUCLEOTIDE SEQUENCE [LARGE SCALE GENOMIC DNA]</scope>
    <source>
        <strain evidence="1 2">31A1R</strain>
    </source>
</reference>
<protein>
    <submittedName>
        <fullName evidence="1">YheC/YheD family protein</fullName>
    </submittedName>
</protein>